<dbReference type="AlphaFoldDB" id="A0A409VPV0"/>
<feature type="transmembrane region" description="Helical" evidence="1">
    <location>
        <begin position="16"/>
        <end position="33"/>
    </location>
</feature>
<dbReference type="Pfam" id="PF20151">
    <property type="entry name" value="DUF6533"/>
    <property type="match status" value="1"/>
</dbReference>
<keyword evidence="1" id="KW-1133">Transmembrane helix</keyword>
<evidence type="ECO:0000313" key="4">
    <source>
        <dbReference type="Proteomes" id="UP000284842"/>
    </source>
</evidence>
<feature type="transmembrane region" description="Helical" evidence="1">
    <location>
        <begin position="120"/>
        <end position="139"/>
    </location>
</feature>
<keyword evidence="1" id="KW-0812">Transmembrane</keyword>
<dbReference type="Proteomes" id="UP000284842">
    <property type="component" value="Unassembled WGS sequence"/>
</dbReference>
<organism evidence="3 4">
    <name type="scientific">Panaeolus cyanescens</name>
    <dbReference type="NCBI Taxonomy" id="181874"/>
    <lineage>
        <taxon>Eukaryota</taxon>
        <taxon>Fungi</taxon>
        <taxon>Dikarya</taxon>
        <taxon>Basidiomycota</taxon>
        <taxon>Agaricomycotina</taxon>
        <taxon>Agaricomycetes</taxon>
        <taxon>Agaricomycetidae</taxon>
        <taxon>Agaricales</taxon>
        <taxon>Agaricineae</taxon>
        <taxon>Galeropsidaceae</taxon>
        <taxon>Panaeolus</taxon>
    </lineage>
</organism>
<dbReference type="InterPro" id="IPR045340">
    <property type="entry name" value="DUF6533"/>
</dbReference>
<keyword evidence="4" id="KW-1185">Reference proteome</keyword>
<evidence type="ECO:0000256" key="1">
    <source>
        <dbReference type="SAM" id="Phobius"/>
    </source>
</evidence>
<feature type="transmembrane region" description="Helical" evidence="1">
    <location>
        <begin position="45"/>
        <end position="66"/>
    </location>
</feature>
<feature type="domain" description="DUF6533" evidence="2">
    <location>
        <begin position="16"/>
        <end position="60"/>
    </location>
</feature>
<feature type="transmembrane region" description="Helical" evidence="1">
    <location>
        <begin position="86"/>
        <end position="108"/>
    </location>
</feature>
<protein>
    <recommendedName>
        <fullName evidence="2">DUF6533 domain-containing protein</fullName>
    </recommendedName>
</protein>
<keyword evidence="1" id="KW-0472">Membrane</keyword>
<accession>A0A409VPV0</accession>
<gene>
    <name evidence="3" type="ORF">CVT24_005108</name>
</gene>
<sequence length="282" mass="31530">MDQTFSTSTQFRNRNYSSLTALIVIVLDYLLTLKFEYTCIWKSPYCASNVLYICSRYVGLSFGIAHHTLIHTQLAKAPLTSMICKHWILGLLAAAVLTLLFLDMVLFLRLFALYQQRKRILWVLVPLAAQPIGVAIAAYRTLYKAEDINGICDYRGSIVDTAVSSSATVIFAHGPMAYDVQQTQYRTRTSRCCSTGCSGKCLDVGVDNDPFFSLPWAITLVSMMCCRLIMNMHRLKVEQQPRQGNTIEQFVFSTIIPSNTASDVECPPEAMQATHSKIGLAP</sequence>
<feature type="transmembrane region" description="Helical" evidence="1">
    <location>
        <begin position="212"/>
        <end position="230"/>
    </location>
</feature>
<reference evidence="3 4" key="1">
    <citation type="journal article" date="2018" name="Evol. Lett.">
        <title>Horizontal gene cluster transfer increased hallucinogenic mushroom diversity.</title>
        <authorList>
            <person name="Reynolds H.T."/>
            <person name="Vijayakumar V."/>
            <person name="Gluck-Thaler E."/>
            <person name="Korotkin H.B."/>
            <person name="Matheny P.B."/>
            <person name="Slot J.C."/>
        </authorList>
    </citation>
    <scope>NUCLEOTIDE SEQUENCE [LARGE SCALE GENOMIC DNA]</scope>
    <source>
        <strain evidence="3 4">2629</strain>
    </source>
</reference>
<name>A0A409VPV0_9AGAR</name>
<evidence type="ECO:0000259" key="2">
    <source>
        <dbReference type="Pfam" id="PF20151"/>
    </source>
</evidence>
<proteinExistence type="predicted"/>
<dbReference type="InParanoid" id="A0A409VPV0"/>
<comment type="caution">
    <text evidence="3">The sequence shown here is derived from an EMBL/GenBank/DDBJ whole genome shotgun (WGS) entry which is preliminary data.</text>
</comment>
<dbReference type="EMBL" id="NHTK01006011">
    <property type="protein sequence ID" value="PPQ68292.1"/>
    <property type="molecule type" value="Genomic_DNA"/>
</dbReference>
<evidence type="ECO:0000313" key="3">
    <source>
        <dbReference type="EMBL" id="PPQ68292.1"/>
    </source>
</evidence>
<dbReference type="OrthoDB" id="3044561at2759"/>